<organism evidence="1 2">
    <name type="scientific">Mycena metata</name>
    <dbReference type="NCBI Taxonomy" id="1033252"/>
    <lineage>
        <taxon>Eukaryota</taxon>
        <taxon>Fungi</taxon>
        <taxon>Dikarya</taxon>
        <taxon>Basidiomycota</taxon>
        <taxon>Agaricomycotina</taxon>
        <taxon>Agaricomycetes</taxon>
        <taxon>Agaricomycetidae</taxon>
        <taxon>Agaricales</taxon>
        <taxon>Marasmiineae</taxon>
        <taxon>Mycenaceae</taxon>
        <taxon>Mycena</taxon>
    </lineage>
</organism>
<gene>
    <name evidence="1" type="ORF">B0H16DRAFT_1463240</name>
</gene>
<accession>A0AAD7N4R7</accession>
<proteinExistence type="predicted"/>
<evidence type="ECO:0000313" key="2">
    <source>
        <dbReference type="Proteomes" id="UP001215598"/>
    </source>
</evidence>
<dbReference type="EMBL" id="JARKIB010000087">
    <property type="protein sequence ID" value="KAJ7744368.1"/>
    <property type="molecule type" value="Genomic_DNA"/>
</dbReference>
<keyword evidence="2" id="KW-1185">Reference proteome</keyword>
<dbReference type="AlphaFoldDB" id="A0AAD7N4R7"/>
<evidence type="ECO:0000313" key="1">
    <source>
        <dbReference type="EMBL" id="KAJ7744368.1"/>
    </source>
</evidence>
<reference evidence="1" key="1">
    <citation type="submission" date="2023-03" db="EMBL/GenBank/DDBJ databases">
        <title>Massive genome expansion in bonnet fungi (Mycena s.s.) driven by repeated elements and novel gene families across ecological guilds.</title>
        <authorList>
            <consortium name="Lawrence Berkeley National Laboratory"/>
            <person name="Harder C.B."/>
            <person name="Miyauchi S."/>
            <person name="Viragh M."/>
            <person name="Kuo A."/>
            <person name="Thoen E."/>
            <person name="Andreopoulos B."/>
            <person name="Lu D."/>
            <person name="Skrede I."/>
            <person name="Drula E."/>
            <person name="Henrissat B."/>
            <person name="Morin E."/>
            <person name="Kohler A."/>
            <person name="Barry K."/>
            <person name="LaButti K."/>
            <person name="Morin E."/>
            <person name="Salamov A."/>
            <person name="Lipzen A."/>
            <person name="Mereny Z."/>
            <person name="Hegedus B."/>
            <person name="Baldrian P."/>
            <person name="Stursova M."/>
            <person name="Weitz H."/>
            <person name="Taylor A."/>
            <person name="Grigoriev I.V."/>
            <person name="Nagy L.G."/>
            <person name="Martin F."/>
            <person name="Kauserud H."/>
        </authorList>
    </citation>
    <scope>NUCLEOTIDE SEQUENCE</scope>
    <source>
        <strain evidence="1">CBHHK182m</strain>
    </source>
</reference>
<dbReference type="Proteomes" id="UP001215598">
    <property type="component" value="Unassembled WGS sequence"/>
</dbReference>
<sequence length="305" mass="32873">MRQMWAGDFDVPLPLPTLPVTLPQCHVSRCRSLSQGLFNIAAREPLQDVGRTGDREPNIAPQPKIGRGFGCSDLNIFQTIELKRDFKKVALVDVNLNLRGSNCAFVEPSTHCVETKLKLSVPTDSVKGHTVSGGPIITLHADLKCPQQKKCRSDAGSVKVPLYRFTEYVESPPVNEGKKKCGSGYFAAGWLCCRALQEKTGDGKEEGASGAKESVEGLNQFGLNGVESFGHGLLGRRMSSADDYQELPQVCAYVLIEPRKASEHSVQHVPLVELPLSAADIAAACGNGTAAVKSLCPSNVCYGYL</sequence>
<protein>
    <submittedName>
        <fullName evidence="1">Uncharacterized protein</fullName>
    </submittedName>
</protein>
<comment type="caution">
    <text evidence="1">The sequence shown here is derived from an EMBL/GenBank/DDBJ whole genome shotgun (WGS) entry which is preliminary data.</text>
</comment>
<name>A0AAD7N4R7_9AGAR</name>